<gene>
    <name evidence="1" type="ORF">MENTE1834_LOCUS24799</name>
</gene>
<reference evidence="1" key="1">
    <citation type="submission" date="2023-11" db="EMBL/GenBank/DDBJ databases">
        <authorList>
            <person name="Poullet M."/>
        </authorList>
    </citation>
    <scope>NUCLEOTIDE SEQUENCE</scope>
    <source>
        <strain evidence="1">E1834</strain>
    </source>
</reference>
<keyword evidence="2" id="KW-1185">Reference proteome</keyword>
<comment type="caution">
    <text evidence="1">The sequence shown here is derived from an EMBL/GenBank/DDBJ whole genome shotgun (WGS) entry which is preliminary data.</text>
</comment>
<accession>A0ACB0ZFY7</accession>
<protein>
    <submittedName>
        <fullName evidence="1">Uncharacterized protein</fullName>
    </submittedName>
</protein>
<organism evidence="1 2">
    <name type="scientific">Meloidogyne enterolobii</name>
    <name type="common">Root-knot nematode worm</name>
    <name type="synonym">Meloidogyne mayaguensis</name>
    <dbReference type="NCBI Taxonomy" id="390850"/>
    <lineage>
        <taxon>Eukaryota</taxon>
        <taxon>Metazoa</taxon>
        <taxon>Ecdysozoa</taxon>
        <taxon>Nematoda</taxon>
        <taxon>Chromadorea</taxon>
        <taxon>Rhabditida</taxon>
        <taxon>Tylenchina</taxon>
        <taxon>Tylenchomorpha</taxon>
        <taxon>Tylenchoidea</taxon>
        <taxon>Meloidogynidae</taxon>
        <taxon>Meloidogyninae</taxon>
        <taxon>Meloidogyne</taxon>
    </lineage>
</organism>
<name>A0ACB0ZFY7_MELEN</name>
<dbReference type="Proteomes" id="UP001497535">
    <property type="component" value="Unassembled WGS sequence"/>
</dbReference>
<evidence type="ECO:0000313" key="1">
    <source>
        <dbReference type="EMBL" id="CAK5077840.1"/>
    </source>
</evidence>
<proteinExistence type="predicted"/>
<sequence length="55" mass="6880">MMLLLLFQCVEFLYWAIVRLREGSFQFFLPIQFLESHAFYFYIFVIILLRGYRNY</sequence>
<evidence type="ECO:0000313" key="2">
    <source>
        <dbReference type="Proteomes" id="UP001497535"/>
    </source>
</evidence>
<dbReference type="EMBL" id="CAVMJV010000033">
    <property type="protein sequence ID" value="CAK5077840.1"/>
    <property type="molecule type" value="Genomic_DNA"/>
</dbReference>